<dbReference type="RefSeq" id="WP_008496470.1">
    <property type="nucleotide sequence ID" value="NZ_CP016537.2"/>
</dbReference>
<protein>
    <submittedName>
        <fullName evidence="5">Helicase DnaB</fullName>
    </submittedName>
</protein>
<reference evidence="6" key="2">
    <citation type="submission" date="2016-10" db="EMBL/GenBank/DDBJ databases">
        <authorList>
            <person name="See-Too W.S."/>
        </authorList>
    </citation>
    <scope>NUCLEOTIDE SEQUENCE [LARGE SCALE GENOMIC DNA]</scope>
    <source>
        <strain evidence="6">DSM 24743</strain>
    </source>
</reference>
<dbReference type="InterPro" id="IPR058660">
    <property type="entry name" value="WHD_DnaB"/>
</dbReference>
<evidence type="ECO:0000256" key="2">
    <source>
        <dbReference type="SAM" id="MobiDB-lite"/>
    </source>
</evidence>
<evidence type="ECO:0000256" key="1">
    <source>
        <dbReference type="ARBA" id="ARBA00093462"/>
    </source>
</evidence>
<evidence type="ECO:0000259" key="3">
    <source>
        <dbReference type="Pfam" id="PF07261"/>
    </source>
</evidence>
<dbReference type="STRING" id="1215089.BBI08_02340"/>
<dbReference type="InterPro" id="IPR006343">
    <property type="entry name" value="DnaB/C_C"/>
</dbReference>
<name>A0A1C7DMP8_9BACL</name>
<evidence type="ECO:0000313" key="5">
    <source>
        <dbReference type="EMBL" id="ANU12745.1"/>
    </source>
</evidence>
<organism evidence="5 6">
    <name type="scientific">Planococcus halocryophilus</name>
    <dbReference type="NCBI Taxonomy" id="1215089"/>
    <lineage>
        <taxon>Bacteria</taxon>
        <taxon>Bacillati</taxon>
        <taxon>Bacillota</taxon>
        <taxon>Bacilli</taxon>
        <taxon>Bacillales</taxon>
        <taxon>Caryophanaceae</taxon>
        <taxon>Planococcus</taxon>
    </lineage>
</organism>
<dbReference type="Pfam" id="PF07261">
    <property type="entry name" value="DnaB_2"/>
    <property type="match status" value="1"/>
</dbReference>
<dbReference type="KEGG" id="phc:BBI08_02340"/>
<feature type="domain" description="DnaB/C C-terminal" evidence="3">
    <location>
        <begin position="316"/>
        <end position="378"/>
    </location>
</feature>
<proteinExistence type="inferred from homology"/>
<keyword evidence="5" id="KW-0378">Hydrolase</keyword>
<keyword evidence="5" id="KW-0347">Helicase</keyword>
<sequence length="458" mass="52373">MTAYYKEVQPADPYRIRLPYPFSNYDRQLLTLLYQPMIGAEAIALYLTLWAEGEASREETTHYTLMNTLGNPIAKIFDARIQLEAIGLLKTYRSNEGDRSFIYELCPPLDPKTFFMDPLLSMFLFSKIGESSYRRVRNRFLVYTEIPTDYEEVSRTFTDIFQPVHAKAGYPSVKKDLQERKKGNYEADSEFDFDLLRQGLSEQLVPKKVLTATIKDFITKLSYLYSWGPLEMQKVILLAIEDDYKLTVEGLKKSASEYYKLTVSTTAPQLVQVHKTAEKQVDAVETPKTKQDELLVYLETAPPIQVLRDIANGSEPLPADVELANQLVITHGMKPAVVNVLLQYVLLRTDMKLTKAYVEKIASHWLRKNVTTAKEAMEIARVEHTQYMKWKSEGSPTTVAKPFTGNGNRKPVREEKLPEWFHKKDQTPAPKGEPKNESLEVEKQKLLAKLALKKGKGG</sequence>
<keyword evidence="5" id="KW-0067">ATP-binding</keyword>
<reference evidence="6" key="1">
    <citation type="submission" date="2016-07" db="EMBL/GenBank/DDBJ databases">
        <authorList>
            <person name="See-Too W.S."/>
        </authorList>
    </citation>
    <scope>NUCLEOTIDE SEQUENCE [LARGE SCALE GENOMIC DNA]</scope>
    <source>
        <strain evidence="6">DSM 24743</strain>
    </source>
</reference>
<feature type="region of interest" description="Disordered" evidence="2">
    <location>
        <begin position="393"/>
        <end position="442"/>
    </location>
</feature>
<accession>A0A1C7DMP8</accession>
<dbReference type="Proteomes" id="UP000092687">
    <property type="component" value="Chromosome"/>
</dbReference>
<feature type="domain" description="Replicative helicase loading/DNA remodeling protein DnaB N-terminal winged helix" evidence="4">
    <location>
        <begin position="9"/>
        <end position="205"/>
    </location>
</feature>
<keyword evidence="6" id="KW-1185">Reference proteome</keyword>
<evidence type="ECO:0000259" key="4">
    <source>
        <dbReference type="Pfam" id="PF25888"/>
    </source>
</evidence>
<dbReference type="GO" id="GO:0004386">
    <property type="term" value="F:helicase activity"/>
    <property type="evidence" value="ECO:0007669"/>
    <property type="project" value="UniProtKB-KW"/>
</dbReference>
<dbReference type="OrthoDB" id="2082007at2"/>
<comment type="similarity">
    <text evidence="1">Belongs to the DnaB/DnaD family.</text>
</comment>
<gene>
    <name evidence="5" type="ORF">BBI08_02340</name>
</gene>
<keyword evidence="5" id="KW-0547">Nucleotide-binding</keyword>
<feature type="compositionally biased region" description="Basic and acidic residues" evidence="2">
    <location>
        <begin position="411"/>
        <end position="442"/>
    </location>
</feature>
<dbReference type="EMBL" id="CP016537">
    <property type="protein sequence ID" value="ANU12745.1"/>
    <property type="molecule type" value="Genomic_DNA"/>
</dbReference>
<dbReference type="AlphaFoldDB" id="A0A1C7DMP8"/>
<evidence type="ECO:0000313" key="6">
    <source>
        <dbReference type="Proteomes" id="UP000092687"/>
    </source>
</evidence>
<dbReference type="Pfam" id="PF25888">
    <property type="entry name" value="WHD_DnaB"/>
    <property type="match status" value="1"/>
</dbReference>